<dbReference type="SUPFAM" id="SSF53474">
    <property type="entry name" value="alpha/beta-Hydrolases"/>
    <property type="match status" value="1"/>
</dbReference>
<dbReference type="InterPro" id="IPR029058">
    <property type="entry name" value="AB_hydrolase_fold"/>
</dbReference>
<feature type="signal peptide" evidence="1">
    <location>
        <begin position="1"/>
        <end position="21"/>
    </location>
</feature>
<keyword evidence="1" id="KW-0732">Signal</keyword>
<evidence type="ECO:0000256" key="1">
    <source>
        <dbReference type="SAM" id="SignalP"/>
    </source>
</evidence>
<keyword evidence="3" id="KW-1185">Reference proteome</keyword>
<dbReference type="EMBL" id="QDKQ01000028">
    <property type="protein sequence ID" value="PVM91928.1"/>
    <property type="molecule type" value="Genomic_DNA"/>
</dbReference>
<proteinExistence type="predicted"/>
<sequence length="379" mass="40088">MHKTIWAALAVSMGLAGAACAQPAPTGPQPKNDYTKDASWLCRPGRQDACAQDQTATIVAADGATKVETFKADPKAPIDCFYVYPTVSTDKGGNSDMAIDPAETIVAEQQFARFGQACRTFAPMYRQVTLAALRQVMMGRASPGDENLAYGDVLAAWKDYLARDNGGRGVVLIGHSQGSRVLLRLLAEEIDGKPVQKQLVSALIIGMNTPIDPAADAYGGIKMCRQPGQTGCIVSYVSFRDSSPPEGTAFFGKAEGAKRAACVNPAALAGGDAPLHSYFSDRTIAGAPRKTPWVKGKDLTTTFVSTPGLVSAECKSNGPYDYLAIKVHGDAADPRVDDIPGDLMVLGSPLKAWGLHLVDVNLAMGDLVALVEAQGKNWK</sequence>
<dbReference type="PROSITE" id="PS51257">
    <property type="entry name" value="PROKAR_LIPOPROTEIN"/>
    <property type="match status" value="1"/>
</dbReference>
<dbReference type="RefSeq" id="WP_109100137.1">
    <property type="nucleotide sequence ID" value="NZ_QDKQ01000028.1"/>
</dbReference>
<reference evidence="2 3" key="1">
    <citation type="submission" date="2018-04" db="EMBL/GenBank/DDBJ databases">
        <title>The genome sequence of Caulobacter sp. 744.</title>
        <authorList>
            <person name="Gao J."/>
            <person name="Sun J."/>
        </authorList>
    </citation>
    <scope>NUCLEOTIDE SEQUENCE [LARGE SCALE GENOMIC DNA]</scope>
    <source>
        <strain evidence="2 3">774</strain>
    </source>
</reference>
<organism evidence="2 3">
    <name type="scientific">Caulobacter endophyticus</name>
    <dbReference type="NCBI Taxonomy" id="2172652"/>
    <lineage>
        <taxon>Bacteria</taxon>
        <taxon>Pseudomonadati</taxon>
        <taxon>Pseudomonadota</taxon>
        <taxon>Alphaproteobacteria</taxon>
        <taxon>Caulobacterales</taxon>
        <taxon>Caulobacteraceae</taxon>
        <taxon>Caulobacter</taxon>
    </lineage>
</organism>
<comment type="caution">
    <text evidence="2">The sequence shown here is derived from an EMBL/GenBank/DDBJ whole genome shotgun (WGS) entry which is preliminary data.</text>
</comment>
<accession>A0A2T9K7I5</accession>
<dbReference type="OrthoDB" id="9794645at2"/>
<gene>
    <name evidence="2" type="ORF">DDF67_06515</name>
</gene>
<dbReference type="Gene3D" id="3.40.50.1820">
    <property type="entry name" value="alpha/beta hydrolase"/>
    <property type="match status" value="1"/>
</dbReference>
<evidence type="ECO:0000313" key="2">
    <source>
        <dbReference type="EMBL" id="PVM91928.1"/>
    </source>
</evidence>
<feature type="chain" id="PRO_5015558358" evidence="1">
    <location>
        <begin position="22"/>
        <end position="379"/>
    </location>
</feature>
<name>A0A2T9K7I5_9CAUL</name>
<dbReference type="Proteomes" id="UP000245073">
    <property type="component" value="Unassembled WGS sequence"/>
</dbReference>
<dbReference type="InterPro" id="IPR021440">
    <property type="entry name" value="DUF3089"/>
</dbReference>
<evidence type="ECO:0000313" key="3">
    <source>
        <dbReference type="Proteomes" id="UP000245073"/>
    </source>
</evidence>
<dbReference type="AlphaFoldDB" id="A0A2T9K7I5"/>
<protein>
    <submittedName>
        <fullName evidence="2">Lysophospholipase</fullName>
    </submittedName>
</protein>
<dbReference type="Pfam" id="PF11288">
    <property type="entry name" value="DUF3089"/>
    <property type="match status" value="1"/>
</dbReference>